<keyword evidence="2" id="KW-1185">Reference proteome</keyword>
<dbReference type="Proteomes" id="UP001150581">
    <property type="component" value="Unassembled WGS sequence"/>
</dbReference>
<accession>A0ACC1I9D3</accession>
<gene>
    <name evidence="1" type="ORF">LPJ66_007347</name>
</gene>
<evidence type="ECO:0000313" key="1">
    <source>
        <dbReference type="EMBL" id="KAJ1890652.1"/>
    </source>
</evidence>
<evidence type="ECO:0000313" key="2">
    <source>
        <dbReference type="Proteomes" id="UP001150581"/>
    </source>
</evidence>
<protein>
    <submittedName>
        <fullName evidence="1">Uncharacterized protein</fullName>
    </submittedName>
</protein>
<proteinExistence type="predicted"/>
<comment type="caution">
    <text evidence="1">The sequence shown here is derived from an EMBL/GenBank/DDBJ whole genome shotgun (WGS) entry which is preliminary data.</text>
</comment>
<reference evidence="1" key="1">
    <citation type="submission" date="2022-07" db="EMBL/GenBank/DDBJ databases">
        <title>Phylogenomic reconstructions and comparative analyses of Kickxellomycotina fungi.</title>
        <authorList>
            <person name="Reynolds N.K."/>
            <person name="Stajich J.E."/>
            <person name="Barry K."/>
            <person name="Grigoriev I.V."/>
            <person name="Crous P."/>
            <person name="Smith M.E."/>
        </authorList>
    </citation>
    <scope>NUCLEOTIDE SEQUENCE</scope>
    <source>
        <strain evidence="1">Benny 63K</strain>
    </source>
</reference>
<dbReference type="EMBL" id="JANBPG010001300">
    <property type="protein sequence ID" value="KAJ1890652.1"/>
    <property type="molecule type" value="Genomic_DNA"/>
</dbReference>
<name>A0ACC1I9D3_9FUNG</name>
<organism evidence="1 2">
    <name type="scientific">Kickxella alabastrina</name>
    <dbReference type="NCBI Taxonomy" id="61397"/>
    <lineage>
        <taxon>Eukaryota</taxon>
        <taxon>Fungi</taxon>
        <taxon>Fungi incertae sedis</taxon>
        <taxon>Zoopagomycota</taxon>
        <taxon>Kickxellomycotina</taxon>
        <taxon>Kickxellomycetes</taxon>
        <taxon>Kickxellales</taxon>
        <taxon>Kickxellaceae</taxon>
        <taxon>Kickxella</taxon>
    </lineage>
</organism>
<sequence>MAMSQSGATLPAPGSLPAYQFGVGNSSRPDRDTIGVGSCAYSNRSAPVYNGERGTYVYPSTLFPSRHIQAHQHDSSSQTPGYAPVKLLQSCDSCRRRKIRCSGEKPTCSACTRYQEKCHYSPLATPRRRVGKRIRMNAEYMPVSMGINMSKAYGERSRGGNGVGGSGVAMPIHVSASILDSTLSLVPASAPVSAPAMVTVASVAPSGIMHSSAYTPSVVDHSEESETGRMRRDIKGLSRKFDILSNKLDMLMDLVGKRQCSRTGGNPESELDLDINMDSTSDEDDGSYEGNEQTQDDQLDNAEEEPHEFSTRIDKTSRFGIDATNIGMISGMISDMNERLGKQWQDIRQPVEGVHVSAGLGKPEEMPTETPQCLAVLESPEIKQHLIDMFFLNASITTASLIPRYIFSRLQAENRVPISLANIMMADACNYSAFPALMAVGRTLARGYFIERAYKGLFDCLEYDSVEHCVALVLFSIIITKVGLHRAWVMHSLGMQMAIRLRFNTIDSPLSALTFKKDSELIREWKRRVFWQLYTFDILTSSMSDLQPSLCYADVRCNVPVPLPSREMQGPQPDPGHYLTLLGPAVVFCDDQQTIAEQIELIGIMCDITSLQTQLTPEVSPFPPAFKQIFEHIVALEARIPHIAILVEGDPARISEVFEHQPGRFILGLLLQYTRIFLCLIKDTWLPTARAMTAEEKNTLNWARQTAYESAQVVHRVVPFLREIRQNTVASYVSCIVFQACVVSLNSCSWWPSQDDIRGVQEAVSSVQSGMDFFEYEAPRLGFSRILTTSLRSLIVECGFGDKINSSQAPAESIASSFSGGDSRGKDADTGTATPPGTGPQSMPSSDIAERSSPSERIRMGRGESHWESMLRTGEIPSLLRTATDNSARLSHASGSSEMAPSTVTSTSSPQIPMSSAGSEAREFNTPVLDHAHGHALQNQNQNQSQNLYQYHHQQRHYPN</sequence>